<gene>
    <name evidence="5" type="ORF">CLV56_1534</name>
</gene>
<evidence type="ECO:0000259" key="4">
    <source>
        <dbReference type="Pfam" id="PF00248"/>
    </source>
</evidence>
<dbReference type="EMBL" id="PGEZ01000001">
    <property type="protein sequence ID" value="PJJ57307.1"/>
    <property type="molecule type" value="Genomic_DNA"/>
</dbReference>
<dbReference type="PANTHER" id="PTHR43150:SF2">
    <property type="entry name" value="HYPERKINETIC, ISOFORM M"/>
    <property type="match status" value="1"/>
</dbReference>
<comment type="similarity">
    <text evidence="1">Belongs to the shaker potassium channel beta subunit family.</text>
</comment>
<keyword evidence="3" id="KW-0560">Oxidoreductase</keyword>
<evidence type="ECO:0000256" key="3">
    <source>
        <dbReference type="ARBA" id="ARBA00023002"/>
    </source>
</evidence>
<evidence type="ECO:0000256" key="2">
    <source>
        <dbReference type="ARBA" id="ARBA00022857"/>
    </source>
</evidence>
<dbReference type="GO" id="GO:0005829">
    <property type="term" value="C:cytosol"/>
    <property type="evidence" value="ECO:0007669"/>
    <property type="project" value="UniProtKB-ARBA"/>
</dbReference>
<organism evidence="5 6">
    <name type="scientific">Mumia flava</name>
    <dbReference type="NCBI Taxonomy" id="1348852"/>
    <lineage>
        <taxon>Bacteria</taxon>
        <taxon>Bacillati</taxon>
        <taxon>Actinomycetota</taxon>
        <taxon>Actinomycetes</taxon>
        <taxon>Propionibacteriales</taxon>
        <taxon>Nocardioidaceae</taxon>
        <taxon>Mumia</taxon>
    </lineage>
</organism>
<evidence type="ECO:0000313" key="6">
    <source>
        <dbReference type="Proteomes" id="UP000230842"/>
    </source>
</evidence>
<dbReference type="PRINTS" id="PR00069">
    <property type="entry name" value="ALDKETRDTASE"/>
</dbReference>
<accession>A0A2M9BH80</accession>
<dbReference type="GO" id="GO:0016491">
    <property type="term" value="F:oxidoreductase activity"/>
    <property type="evidence" value="ECO:0007669"/>
    <property type="project" value="UniProtKB-KW"/>
</dbReference>
<dbReference type="CDD" id="cd19074">
    <property type="entry name" value="Aldo_ket_red_shaker-like"/>
    <property type="match status" value="1"/>
</dbReference>
<keyword evidence="6" id="KW-1185">Reference proteome</keyword>
<dbReference type="SUPFAM" id="SSF51430">
    <property type="entry name" value="NAD(P)-linked oxidoreductase"/>
    <property type="match status" value="1"/>
</dbReference>
<dbReference type="Gene3D" id="3.20.20.100">
    <property type="entry name" value="NADP-dependent oxidoreductase domain"/>
    <property type="match status" value="1"/>
</dbReference>
<feature type="domain" description="NADP-dependent oxidoreductase" evidence="4">
    <location>
        <begin position="18"/>
        <end position="317"/>
    </location>
</feature>
<protein>
    <submittedName>
        <fullName evidence="5">Aryl-alcohol dehydrogenase-like predicted oxidoreductase</fullName>
    </submittedName>
</protein>
<evidence type="ECO:0000313" key="5">
    <source>
        <dbReference type="EMBL" id="PJJ57307.1"/>
    </source>
</evidence>
<comment type="caution">
    <text evidence="5">The sequence shown here is derived from an EMBL/GenBank/DDBJ whole genome shotgun (WGS) entry which is preliminary data.</text>
</comment>
<dbReference type="InterPro" id="IPR023210">
    <property type="entry name" value="NADP_OxRdtase_dom"/>
</dbReference>
<sequence>MGQVKFRYLGNSGLKISEIAYGNWLTHGSQVEADVATACVRQALEEGITTFDTADVYANTKAEAVLGEALANERRESLEIFTKVYWPTGPAGPNDSGLSRKHIMESINGSLKRLGTDYVDLYQAHRYDTETPLEETMQAFADVVRSGKALYIGVSEWTAEQLRAGHALAQDLGIQLISSQPQYSMLWRVIESEVVPTSRELGVSQIVWSPIAQGILTGKYKPGQAPPEGSRATDEKGGADMIGRWMTDDVLGRVQKLEPIAAEAGLTMAQLAVAWVLQNDNVAAAIIGASRPEQVTDNVRAGGVELDASQLAAIDEALGDAVISDPAMTAKSAPSRRPS</sequence>
<dbReference type="AlphaFoldDB" id="A0A2M9BH80"/>
<dbReference type="Pfam" id="PF00248">
    <property type="entry name" value="Aldo_ket_red"/>
    <property type="match status" value="1"/>
</dbReference>
<dbReference type="FunFam" id="3.20.20.100:FF:000004">
    <property type="entry name" value="Oxidoreductase, aldo/keto reductase"/>
    <property type="match status" value="1"/>
</dbReference>
<dbReference type="InterPro" id="IPR036812">
    <property type="entry name" value="NAD(P)_OxRdtase_dom_sf"/>
</dbReference>
<evidence type="ECO:0000256" key="1">
    <source>
        <dbReference type="ARBA" id="ARBA00006515"/>
    </source>
</evidence>
<dbReference type="InterPro" id="IPR020471">
    <property type="entry name" value="AKR"/>
</dbReference>
<keyword evidence="2" id="KW-0521">NADP</keyword>
<name>A0A2M9BH80_9ACTN</name>
<dbReference type="PANTHER" id="PTHR43150">
    <property type="entry name" value="HYPERKINETIC, ISOFORM M"/>
    <property type="match status" value="1"/>
</dbReference>
<reference evidence="5 6" key="1">
    <citation type="submission" date="2017-11" db="EMBL/GenBank/DDBJ databases">
        <title>Genomic Encyclopedia of Archaeal and Bacterial Type Strains, Phase II (KMG-II): From Individual Species to Whole Genera.</title>
        <authorList>
            <person name="Goeker M."/>
        </authorList>
    </citation>
    <scope>NUCLEOTIDE SEQUENCE [LARGE SCALE GENOMIC DNA]</scope>
    <source>
        <strain evidence="5 6">DSM 27763</strain>
    </source>
</reference>
<proteinExistence type="inferred from homology"/>
<dbReference type="Proteomes" id="UP000230842">
    <property type="component" value="Unassembled WGS sequence"/>
</dbReference>
<dbReference type="InterPro" id="IPR005399">
    <property type="entry name" value="K_chnl_volt-dep_bsu_KCNAB-rel"/>
</dbReference>